<accession>A0AAE3FHG2</accession>
<dbReference type="PROSITE" id="PS51257">
    <property type="entry name" value="PROKAR_LIPOPROTEIN"/>
    <property type="match status" value="1"/>
</dbReference>
<dbReference type="Proteomes" id="UP001139365">
    <property type="component" value="Unassembled WGS sequence"/>
</dbReference>
<evidence type="ECO:0000256" key="2">
    <source>
        <dbReference type="SAM" id="SignalP"/>
    </source>
</evidence>
<feature type="signal peptide" evidence="2">
    <location>
        <begin position="1"/>
        <end position="22"/>
    </location>
</feature>
<protein>
    <recommendedName>
        <fullName evidence="5">Extracellular solute-binding protein</fullName>
    </recommendedName>
</protein>
<organism evidence="3 4">
    <name type="scientific">Candidatus Colimorpha enterica</name>
    <dbReference type="NCBI Taxonomy" id="3083063"/>
    <lineage>
        <taxon>Bacteria</taxon>
        <taxon>Pseudomonadati</taxon>
        <taxon>Bacteroidota</taxon>
        <taxon>Bacteroidia</taxon>
        <taxon>Bacteroidales</taxon>
        <taxon>Candidatus Colimorpha</taxon>
    </lineage>
</organism>
<evidence type="ECO:0000313" key="4">
    <source>
        <dbReference type="Proteomes" id="UP001139365"/>
    </source>
</evidence>
<gene>
    <name evidence="3" type="ORF">MR241_09450</name>
</gene>
<sequence length="495" mass="54952">MKKKIAALLAMLMIAAAAVSCAGGGGKPSDGTGKEPGSSGGGTGSSGESTSSIDVLEPGDYNNADFTVMYRDINGSKGWGEWGVYTESDDGTVIASAVYRRNAELEDTWKIKLKYNHVNDTGVWKTDFYNQMNDSYLSGDTICDLCIPGVMDASSLVYFGFFTDLNTLDEINFDRSWWRSNINASLTLAGKQYMAIHDLLLNDVRDTFAIYFNKEVMDNNEIAYPYDLVYDGKWTLDVFGKMIMGFGGEIDGDNEATIADRFGLITSINDVFFVGSGIVGASLDPETGLPVITQFSEKIAGIYDWLNKLQTTNPYDVWNYMARGDGHMQELFDKKSLFLNRSVNMLQFFTSTYESPIGVLPVPKYDEAQRHYISRAGWNGTTVLTIPENAKNKKMSADIIEAYGMLSQKYLRPAFYEKMLGARYIDDLVNDRKMLDLVIAGEVMDIDTVYQFGGPLLMKFAHNAYTGGTAASSYETYRSKAQAELDKMLANLKKQ</sequence>
<feature type="chain" id="PRO_5042206979" description="Extracellular solute-binding protein" evidence="2">
    <location>
        <begin position="23"/>
        <end position="495"/>
    </location>
</feature>
<dbReference type="AlphaFoldDB" id="A0AAE3FHG2"/>
<comment type="caution">
    <text evidence="3">The sequence shown here is derived from an EMBL/GenBank/DDBJ whole genome shotgun (WGS) entry which is preliminary data.</text>
</comment>
<reference evidence="3 4" key="1">
    <citation type="submission" date="2022-03" db="EMBL/GenBank/DDBJ databases">
        <title>Metagenome-assembled genomes from swine fecal metagenomes.</title>
        <authorList>
            <person name="Holman D.B."/>
            <person name="Kommadath A."/>
        </authorList>
    </citation>
    <scope>NUCLEOTIDE SEQUENCE [LARGE SCALE GENOMIC DNA]</scope>
    <source>
        <strain evidence="3">SUG147</strain>
    </source>
</reference>
<keyword evidence="2" id="KW-0732">Signal</keyword>
<proteinExistence type="predicted"/>
<dbReference type="EMBL" id="JALEMU010000157">
    <property type="protein sequence ID" value="MCI5756501.1"/>
    <property type="molecule type" value="Genomic_DNA"/>
</dbReference>
<dbReference type="SUPFAM" id="SSF53850">
    <property type="entry name" value="Periplasmic binding protein-like II"/>
    <property type="match status" value="1"/>
</dbReference>
<feature type="region of interest" description="Disordered" evidence="1">
    <location>
        <begin position="25"/>
        <end position="58"/>
    </location>
</feature>
<evidence type="ECO:0000256" key="1">
    <source>
        <dbReference type="SAM" id="MobiDB-lite"/>
    </source>
</evidence>
<dbReference type="Gene3D" id="3.40.190.10">
    <property type="entry name" value="Periplasmic binding protein-like II"/>
    <property type="match status" value="1"/>
</dbReference>
<evidence type="ECO:0008006" key="5">
    <source>
        <dbReference type="Google" id="ProtNLM"/>
    </source>
</evidence>
<evidence type="ECO:0000313" key="3">
    <source>
        <dbReference type="EMBL" id="MCI5756501.1"/>
    </source>
</evidence>
<name>A0AAE3FHG2_9BACT</name>